<feature type="domain" description="Gfo/Idh/MocA-like oxidoreductase N-terminal" evidence="1">
    <location>
        <begin position="3"/>
        <end position="118"/>
    </location>
</feature>
<dbReference type="EMBL" id="DPPF01000165">
    <property type="protein sequence ID" value="HCW93622.1"/>
    <property type="molecule type" value="Genomic_DNA"/>
</dbReference>
<dbReference type="Gene3D" id="3.30.360.10">
    <property type="entry name" value="Dihydrodipicolinate Reductase, domain 2"/>
    <property type="match status" value="1"/>
</dbReference>
<dbReference type="RefSeq" id="WP_273266071.1">
    <property type="nucleotide sequence ID" value="NZ_JAAZVV010000050.1"/>
</dbReference>
<dbReference type="PANTHER" id="PTHR43377:SF1">
    <property type="entry name" value="BILIVERDIN REDUCTASE A"/>
    <property type="match status" value="1"/>
</dbReference>
<gene>
    <name evidence="3" type="ORF">DHM44_08060</name>
</gene>
<accession>A0A3D5QEN2</accession>
<name>A0A3D5QEN2_FLESI</name>
<dbReference type="Proteomes" id="UP000262325">
    <property type="component" value="Unassembled WGS sequence"/>
</dbReference>
<dbReference type="InterPro" id="IPR000683">
    <property type="entry name" value="Gfo/Idh/MocA-like_OxRdtase_N"/>
</dbReference>
<feature type="domain" description="GFO/IDH/MocA-like oxidoreductase" evidence="2">
    <location>
        <begin position="148"/>
        <end position="223"/>
    </location>
</feature>
<evidence type="ECO:0000259" key="1">
    <source>
        <dbReference type="Pfam" id="PF01408"/>
    </source>
</evidence>
<reference evidence="3 4" key="1">
    <citation type="journal article" date="2018" name="Nat. Biotechnol.">
        <title>A standardized bacterial taxonomy based on genome phylogeny substantially revises the tree of life.</title>
        <authorList>
            <person name="Parks D.H."/>
            <person name="Chuvochina M."/>
            <person name="Waite D.W."/>
            <person name="Rinke C."/>
            <person name="Skarshewski A."/>
            <person name="Chaumeil P.A."/>
            <person name="Hugenholtz P."/>
        </authorList>
    </citation>
    <scope>NUCLEOTIDE SEQUENCE [LARGE SCALE GENOMIC DNA]</scope>
    <source>
        <strain evidence="3">UBA8672</strain>
    </source>
</reference>
<dbReference type="SUPFAM" id="SSF51735">
    <property type="entry name" value="NAD(P)-binding Rossmann-fold domains"/>
    <property type="match status" value="1"/>
</dbReference>
<dbReference type="Gene3D" id="3.40.50.720">
    <property type="entry name" value="NAD(P)-binding Rossmann-like Domain"/>
    <property type="match status" value="1"/>
</dbReference>
<dbReference type="Pfam" id="PF22725">
    <property type="entry name" value="GFO_IDH_MocA_C3"/>
    <property type="match status" value="1"/>
</dbReference>
<evidence type="ECO:0000313" key="3">
    <source>
        <dbReference type="EMBL" id="HCW93622.1"/>
    </source>
</evidence>
<comment type="caution">
    <text evidence="3">The sequence shown here is derived from an EMBL/GenBank/DDBJ whole genome shotgun (WGS) entry which is preliminary data.</text>
</comment>
<proteinExistence type="predicted"/>
<dbReference type="InterPro" id="IPR055170">
    <property type="entry name" value="GFO_IDH_MocA-like_dom"/>
</dbReference>
<dbReference type="Pfam" id="PF01408">
    <property type="entry name" value="GFO_IDH_MocA"/>
    <property type="match status" value="1"/>
</dbReference>
<evidence type="ECO:0000313" key="4">
    <source>
        <dbReference type="Proteomes" id="UP000262325"/>
    </source>
</evidence>
<protein>
    <submittedName>
        <fullName evidence="3">Oxidoreductase</fullName>
    </submittedName>
</protein>
<dbReference type="InterPro" id="IPR051450">
    <property type="entry name" value="Gfo/Idh/MocA_Oxidoreductases"/>
</dbReference>
<dbReference type="InterPro" id="IPR036291">
    <property type="entry name" value="NAD(P)-bd_dom_sf"/>
</dbReference>
<dbReference type="PANTHER" id="PTHR43377">
    <property type="entry name" value="BILIVERDIN REDUCTASE A"/>
    <property type="match status" value="1"/>
</dbReference>
<dbReference type="SUPFAM" id="SSF55347">
    <property type="entry name" value="Glyceraldehyde-3-phosphate dehydrogenase-like, C-terminal domain"/>
    <property type="match status" value="1"/>
</dbReference>
<organism evidence="3 4">
    <name type="scientific">Flexistipes sinusarabici</name>
    <dbReference type="NCBI Taxonomy" id="2352"/>
    <lineage>
        <taxon>Bacteria</taxon>
        <taxon>Pseudomonadati</taxon>
        <taxon>Deferribacterota</taxon>
        <taxon>Deferribacteres</taxon>
        <taxon>Deferribacterales</taxon>
        <taxon>Flexistipitaceae</taxon>
        <taxon>Flexistipes</taxon>
    </lineage>
</organism>
<dbReference type="GO" id="GO:0000166">
    <property type="term" value="F:nucleotide binding"/>
    <property type="evidence" value="ECO:0007669"/>
    <property type="project" value="InterPro"/>
</dbReference>
<evidence type="ECO:0000259" key="2">
    <source>
        <dbReference type="Pfam" id="PF22725"/>
    </source>
</evidence>
<dbReference type="AlphaFoldDB" id="A0A3D5QEN2"/>
<sequence length="324" mass="37176">MLKMGLIGLGRMGKYHLNLYETIRGIELSALSDVNKEVLDKTLEHHNVAGSTDYREILDKVDAVTVAAPTKYHHQIVKDCLLADKHVLVEKPITTNIEEAQELFEIARQRGLTLHIGHVERFNGAVQELKKIVRNPFLIESRRVGPYDERVKNDSIILDLMIHDIDIILNIVGKDVIDVEAKGSKVYSNLPDFASVNLIFENNAVANIIVSRITQKKDRTLSISQEDTFVFLDYTNQDINIYRKGSSQHIFGERELRYKNEYITERLFVYKDNPLMLEIRHFVDCVKGNVVRMIPVEHELRSLKLALKVDEIISKKEGRCEVSV</sequence>